<evidence type="ECO:0000313" key="5">
    <source>
        <dbReference type="Proteomes" id="UP000244081"/>
    </source>
</evidence>
<dbReference type="InterPro" id="IPR000836">
    <property type="entry name" value="PRTase_dom"/>
</dbReference>
<dbReference type="EMBL" id="QAYG01000008">
    <property type="protein sequence ID" value="PTW59151.1"/>
    <property type="molecule type" value="Genomic_DNA"/>
</dbReference>
<dbReference type="InterPro" id="IPR044005">
    <property type="entry name" value="DZR_2"/>
</dbReference>
<dbReference type="PANTHER" id="PTHR47505">
    <property type="entry name" value="DNA UTILIZATION PROTEIN YHGH"/>
    <property type="match status" value="1"/>
</dbReference>
<sequence>MPVANGETTWANGIREDPRLGAAGGLYKVTRLRFPRFRPLKVLLDLALPPVCFVCDLPLGGAAGLCMRCWAKLSWIEKPYCARLGTPLAYDLGEDGLSAQAIADPPPFDRARAACLHDDISRELVHGLKYRDRLELGPAMAGWMARAGADLVSQADLIVPVPLHRARLWSRRFNQAAVLAGAIAARADKQAALAALVRIRATPRQVGLARDDRQKNVRGAFAVAGEARSAIEGRRILLVDDVYTTGATVKACTRALLRARAASVDVLTFARVASSSGLPI</sequence>
<evidence type="ECO:0000259" key="3">
    <source>
        <dbReference type="Pfam" id="PF18912"/>
    </source>
</evidence>
<dbReference type="Proteomes" id="UP000244081">
    <property type="component" value="Unassembled WGS sequence"/>
</dbReference>
<comment type="similarity">
    <text evidence="1">Belongs to the ComF/GntX family.</text>
</comment>
<dbReference type="SUPFAM" id="SSF53271">
    <property type="entry name" value="PRTase-like"/>
    <property type="match status" value="1"/>
</dbReference>
<evidence type="ECO:0000256" key="1">
    <source>
        <dbReference type="ARBA" id="ARBA00008007"/>
    </source>
</evidence>
<feature type="domain" description="Phosphoribosyltransferase" evidence="2">
    <location>
        <begin position="176"/>
        <end position="274"/>
    </location>
</feature>
<accession>A0A2T5V5Y2</accession>
<dbReference type="CDD" id="cd06223">
    <property type="entry name" value="PRTases_typeI"/>
    <property type="match status" value="1"/>
</dbReference>
<name>A0A2T5V5Y2_9HYPH</name>
<dbReference type="Gene3D" id="3.40.50.2020">
    <property type="match status" value="1"/>
</dbReference>
<comment type="caution">
    <text evidence="4">The sequence shown here is derived from an EMBL/GenBank/DDBJ whole genome shotgun (WGS) entry which is preliminary data.</text>
</comment>
<gene>
    <name evidence="4" type="ORF">C8N35_108188</name>
</gene>
<reference evidence="4 5" key="1">
    <citation type="submission" date="2018-04" db="EMBL/GenBank/DDBJ databases">
        <title>Genomic Encyclopedia of Archaeal and Bacterial Type Strains, Phase II (KMG-II): from individual species to whole genera.</title>
        <authorList>
            <person name="Goeker M."/>
        </authorList>
    </citation>
    <scope>NUCLEOTIDE SEQUENCE [LARGE SCALE GENOMIC DNA]</scope>
    <source>
        <strain evidence="4 5">DSM 23382</strain>
    </source>
</reference>
<dbReference type="PANTHER" id="PTHR47505:SF1">
    <property type="entry name" value="DNA UTILIZATION PROTEIN YHGH"/>
    <property type="match status" value="1"/>
</dbReference>
<organism evidence="4 5">
    <name type="scientific">Breoghania corrubedonensis</name>
    <dbReference type="NCBI Taxonomy" id="665038"/>
    <lineage>
        <taxon>Bacteria</taxon>
        <taxon>Pseudomonadati</taxon>
        <taxon>Pseudomonadota</taxon>
        <taxon>Alphaproteobacteria</taxon>
        <taxon>Hyphomicrobiales</taxon>
        <taxon>Stappiaceae</taxon>
        <taxon>Breoghania</taxon>
    </lineage>
</organism>
<dbReference type="OrthoDB" id="9779910at2"/>
<dbReference type="InterPro" id="IPR051910">
    <property type="entry name" value="ComF/GntX_DNA_util-trans"/>
</dbReference>
<dbReference type="InterPro" id="IPR029057">
    <property type="entry name" value="PRTase-like"/>
</dbReference>
<proteinExistence type="inferred from homology"/>
<evidence type="ECO:0000313" key="4">
    <source>
        <dbReference type="EMBL" id="PTW59151.1"/>
    </source>
</evidence>
<dbReference type="Pfam" id="PF18912">
    <property type="entry name" value="DZR_2"/>
    <property type="match status" value="1"/>
</dbReference>
<evidence type="ECO:0000259" key="2">
    <source>
        <dbReference type="Pfam" id="PF00156"/>
    </source>
</evidence>
<keyword evidence="5" id="KW-1185">Reference proteome</keyword>
<feature type="domain" description="Double zinc ribbon" evidence="3">
    <location>
        <begin position="43"/>
        <end position="91"/>
    </location>
</feature>
<protein>
    <submittedName>
        <fullName evidence="4">ComF family protein</fullName>
    </submittedName>
</protein>
<dbReference type="Pfam" id="PF00156">
    <property type="entry name" value="Pribosyltran"/>
    <property type="match status" value="1"/>
</dbReference>
<dbReference type="AlphaFoldDB" id="A0A2T5V5Y2"/>